<gene>
    <name evidence="2" type="ORF">LTRI10_LOCUS24673</name>
</gene>
<evidence type="ECO:0000259" key="1">
    <source>
        <dbReference type="Pfam" id="PF24626"/>
    </source>
</evidence>
<organism evidence="2 3">
    <name type="scientific">Linum trigynum</name>
    <dbReference type="NCBI Taxonomy" id="586398"/>
    <lineage>
        <taxon>Eukaryota</taxon>
        <taxon>Viridiplantae</taxon>
        <taxon>Streptophyta</taxon>
        <taxon>Embryophyta</taxon>
        <taxon>Tracheophyta</taxon>
        <taxon>Spermatophyta</taxon>
        <taxon>Magnoliopsida</taxon>
        <taxon>eudicotyledons</taxon>
        <taxon>Gunneridae</taxon>
        <taxon>Pentapetalae</taxon>
        <taxon>rosids</taxon>
        <taxon>fabids</taxon>
        <taxon>Malpighiales</taxon>
        <taxon>Linaceae</taxon>
        <taxon>Linum</taxon>
    </lineage>
</organism>
<sequence length="93" mass="10655">MQKVYNTGRMKRVFQVGDWVYVKARPFRQLTLGSHTHPKLAPRFYGLYQVQERIGKLAYHLKLPADAKVHSVFHVSCLKLASGDADTFSTHNP</sequence>
<evidence type="ECO:0000313" key="2">
    <source>
        <dbReference type="EMBL" id="CAL1383394.1"/>
    </source>
</evidence>
<name>A0AAV2EC41_9ROSI</name>
<proteinExistence type="predicted"/>
<dbReference type="EMBL" id="OZ034817">
    <property type="protein sequence ID" value="CAL1383394.1"/>
    <property type="molecule type" value="Genomic_DNA"/>
</dbReference>
<protein>
    <recommendedName>
        <fullName evidence="1">Tf2-1-like SH3-like domain-containing protein</fullName>
    </recommendedName>
</protein>
<accession>A0AAV2EC41</accession>
<evidence type="ECO:0000313" key="3">
    <source>
        <dbReference type="Proteomes" id="UP001497516"/>
    </source>
</evidence>
<dbReference type="PANTHER" id="PTHR46148">
    <property type="entry name" value="CHROMO DOMAIN-CONTAINING PROTEIN"/>
    <property type="match status" value="1"/>
</dbReference>
<feature type="domain" description="Tf2-1-like SH3-like" evidence="1">
    <location>
        <begin position="17"/>
        <end position="79"/>
    </location>
</feature>
<keyword evidence="3" id="KW-1185">Reference proteome</keyword>
<dbReference type="AlphaFoldDB" id="A0AAV2EC41"/>
<dbReference type="InterPro" id="IPR056924">
    <property type="entry name" value="SH3_Tf2-1"/>
</dbReference>
<dbReference type="PANTHER" id="PTHR46148:SF54">
    <property type="entry name" value="RETROTRANSPOSON-LIKE PROTEIN"/>
    <property type="match status" value="1"/>
</dbReference>
<dbReference type="Proteomes" id="UP001497516">
    <property type="component" value="Chromosome 4"/>
</dbReference>
<reference evidence="2 3" key="1">
    <citation type="submission" date="2024-04" db="EMBL/GenBank/DDBJ databases">
        <authorList>
            <person name="Fracassetti M."/>
        </authorList>
    </citation>
    <scope>NUCLEOTIDE SEQUENCE [LARGE SCALE GENOMIC DNA]</scope>
</reference>
<dbReference type="Pfam" id="PF24626">
    <property type="entry name" value="SH3_Tf2-1"/>
    <property type="match status" value="1"/>
</dbReference>